<dbReference type="Pfam" id="PF03861">
    <property type="entry name" value="ANTAR"/>
    <property type="match status" value="1"/>
</dbReference>
<evidence type="ECO:0000313" key="4">
    <source>
        <dbReference type="EMBL" id="GAA2116040.1"/>
    </source>
</evidence>
<name>A0ABP5JIU9_9ACTN</name>
<dbReference type="Gene3D" id="3.30.450.40">
    <property type="match status" value="1"/>
</dbReference>
<sequence>MEPIPETLEALELLEGEPSTLLDRLVWLAERARQVVPELVGVSIARQHEGLAFTLVASTETVAALDAVQYVDGGPCVDAARAVDATEFTVGDAVDEQAWHLFALATAAHGVRSTLTLPVLAGGQTVGTVNMYAATRHGFDGHHQELADLFGAWAEGAVANADLSFSTRLDARATPGRVRDQAVVDTAVELLADHLDVDEEGAEARLHQAAVRAGVDPVDVAHHIVRTMLDRDTGSSL</sequence>
<evidence type="ECO:0000259" key="3">
    <source>
        <dbReference type="SMART" id="SM01012"/>
    </source>
</evidence>
<dbReference type="InterPro" id="IPR005561">
    <property type="entry name" value="ANTAR"/>
</dbReference>
<dbReference type="RefSeq" id="WP_343997779.1">
    <property type="nucleotide sequence ID" value="NZ_BAAAMQ010000017.1"/>
</dbReference>
<feature type="domain" description="ANTAR" evidence="3">
    <location>
        <begin position="170"/>
        <end position="225"/>
    </location>
</feature>
<organism evidence="4 5">
    <name type="scientific">Nocardioides furvisabuli</name>
    <dbReference type="NCBI Taxonomy" id="375542"/>
    <lineage>
        <taxon>Bacteria</taxon>
        <taxon>Bacillati</taxon>
        <taxon>Actinomycetota</taxon>
        <taxon>Actinomycetes</taxon>
        <taxon>Propionibacteriales</taxon>
        <taxon>Nocardioidaceae</taxon>
        <taxon>Nocardioides</taxon>
    </lineage>
</organism>
<evidence type="ECO:0000256" key="1">
    <source>
        <dbReference type="ARBA" id="ARBA00023015"/>
    </source>
</evidence>
<dbReference type="Gene3D" id="1.10.10.10">
    <property type="entry name" value="Winged helix-like DNA-binding domain superfamily/Winged helix DNA-binding domain"/>
    <property type="match status" value="1"/>
</dbReference>
<proteinExistence type="predicted"/>
<dbReference type="SMART" id="SM01012">
    <property type="entry name" value="ANTAR"/>
    <property type="match status" value="1"/>
</dbReference>
<keyword evidence="2" id="KW-0804">Transcription</keyword>
<dbReference type="InterPro" id="IPR036388">
    <property type="entry name" value="WH-like_DNA-bd_sf"/>
</dbReference>
<dbReference type="EMBL" id="BAAAMQ010000017">
    <property type="protein sequence ID" value="GAA2116040.1"/>
    <property type="molecule type" value="Genomic_DNA"/>
</dbReference>
<dbReference type="InterPro" id="IPR003018">
    <property type="entry name" value="GAF"/>
</dbReference>
<dbReference type="InterPro" id="IPR029016">
    <property type="entry name" value="GAF-like_dom_sf"/>
</dbReference>
<protein>
    <submittedName>
        <fullName evidence="4">GAF and ANTAR domain-containing protein</fullName>
    </submittedName>
</protein>
<dbReference type="SUPFAM" id="SSF55781">
    <property type="entry name" value="GAF domain-like"/>
    <property type="match status" value="1"/>
</dbReference>
<accession>A0ABP5JIU9</accession>
<evidence type="ECO:0000313" key="5">
    <source>
        <dbReference type="Proteomes" id="UP001501161"/>
    </source>
</evidence>
<gene>
    <name evidence="4" type="ORF">GCM10009726_35270</name>
</gene>
<keyword evidence="5" id="KW-1185">Reference proteome</keyword>
<reference evidence="5" key="1">
    <citation type="journal article" date="2019" name="Int. J. Syst. Evol. Microbiol.">
        <title>The Global Catalogue of Microorganisms (GCM) 10K type strain sequencing project: providing services to taxonomists for standard genome sequencing and annotation.</title>
        <authorList>
            <consortium name="The Broad Institute Genomics Platform"/>
            <consortium name="The Broad Institute Genome Sequencing Center for Infectious Disease"/>
            <person name="Wu L."/>
            <person name="Ma J."/>
        </authorList>
    </citation>
    <scope>NUCLEOTIDE SEQUENCE [LARGE SCALE GENOMIC DNA]</scope>
    <source>
        <strain evidence="5">JCM 13813</strain>
    </source>
</reference>
<keyword evidence="1" id="KW-0805">Transcription regulation</keyword>
<dbReference type="Proteomes" id="UP001501161">
    <property type="component" value="Unassembled WGS sequence"/>
</dbReference>
<evidence type="ECO:0000256" key="2">
    <source>
        <dbReference type="ARBA" id="ARBA00023163"/>
    </source>
</evidence>
<dbReference type="Pfam" id="PF13185">
    <property type="entry name" value="GAF_2"/>
    <property type="match status" value="1"/>
</dbReference>
<comment type="caution">
    <text evidence="4">The sequence shown here is derived from an EMBL/GenBank/DDBJ whole genome shotgun (WGS) entry which is preliminary data.</text>
</comment>